<dbReference type="InterPro" id="IPR012590">
    <property type="entry name" value="POPLD_dom"/>
</dbReference>
<dbReference type="Pfam" id="PF08170">
    <property type="entry name" value="POPLD"/>
    <property type="match status" value="1"/>
</dbReference>
<evidence type="ECO:0000256" key="3">
    <source>
        <dbReference type="ARBA" id="ARBA00023242"/>
    </source>
</evidence>
<name>A0A9P6TBK3_9BASI</name>
<dbReference type="PANTHER" id="PTHR22731">
    <property type="entry name" value="RIBONUCLEASES P/MRP PROTEIN SUBUNIT POP1"/>
    <property type="match status" value="1"/>
</dbReference>
<keyword evidence="3" id="KW-0539">Nucleus</keyword>
<evidence type="ECO:0000313" key="9">
    <source>
        <dbReference type="Proteomes" id="UP000886653"/>
    </source>
</evidence>
<accession>A0A9P6TBK3</accession>
<evidence type="ECO:0000259" key="7">
    <source>
        <dbReference type="Pfam" id="PF22770"/>
    </source>
</evidence>
<feature type="domain" description="Pop1 N-terminal" evidence="5">
    <location>
        <begin position="144"/>
        <end position="214"/>
    </location>
</feature>
<feature type="region of interest" description="Disordered" evidence="4">
    <location>
        <begin position="368"/>
        <end position="392"/>
    </location>
</feature>
<dbReference type="InterPro" id="IPR055079">
    <property type="entry name" value="POP1_C"/>
</dbReference>
<dbReference type="GO" id="GO:0005655">
    <property type="term" value="C:nucleolar ribonuclease P complex"/>
    <property type="evidence" value="ECO:0007669"/>
    <property type="project" value="InterPro"/>
</dbReference>
<evidence type="ECO:0000259" key="5">
    <source>
        <dbReference type="Pfam" id="PF06978"/>
    </source>
</evidence>
<keyword evidence="9" id="KW-1185">Reference proteome</keyword>
<dbReference type="SUPFAM" id="SSF103025">
    <property type="entry name" value="Folate-binding domain"/>
    <property type="match status" value="1"/>
</dbReference>
<evidence type="ECO:0000259" key="6">
    <source>
        <dbReference type="Pfam" id="PF08170"/>
    </source>
</evidence>
<comment type="subcellular location">
    <subcellularLocation>
        <location evidence="1">Nucleus</location>
    </subcellularLocation>
</comment>
<proteinExistence type="predicted"/>
<dbReference type="Proteomes" id="UP000886653">
    <property type="component" value="Unassembled WGS sequence"/>
</dbReference>
<dbReference type="GO" id="GO:0000172">
    <property type="term" value="C:ribonuclease MRP complex"/>
    <property type="evidence" value="ECO:0007669"/>
    <property type="project" value="InterPro"/>
</dbReference>
<sequence length="910" mass="101087">MSNFQPNKRPASQTGSGAARKKSKIQHARQITVEPPAAQLARASTVQAQAKLPEFLDVEKFLNSRAFEISAMERAMKTAREAGCQRAFQSLPRHLRRRAASHFARRLPTRLRSKAKFEMMHDKKRIPSRSVKAKLRLKAYLNEHRTERLRNRQVEKAWLATHVWHAKRTKMIDIWGFRLAKTPTEKCYRSTYRAAQHGSTIHDQSYMSQVTLSGNEDMLARVLDQICDPLGPNPCSIKFKPGHREVNINMYEFQSWPYGFIGPASIIWCPVQTEAELDCAPPLTQEIRKPVGRYRGRKKSGRGQRDFELARTDLASSGAQVIPILQPASSSINPLAGGVNPAVVDNIPIHAEGQASVMTHDLTAAAQLASSQTISHDPQPKSSDHTEPTPLSNLACSRTVLLQVHPAIKDQVLDAIRSASQGLELALAVHEDLGSFELTGPRSTEVLGRVLEGEFGEGKGDVMRLLRAGIAPSVFPSGMVIGLLADDPRVHFPPRKRKPISEDVGMKVIEPHVDLARCQLFWNSQVRKRHPQFKKSHIDKRREEQTIPGTRLRLTEEDDRIAILLVRSGRGWKVLLPKNWTQAFLVSLVYAGPRLVCLDQRAQLSYEAGQRAFPNDFPGLGPYNEIAQDSGAAARSHWERRPPAKRVNYAKLGEEDPFVADWMVACGQAPSVKTEVKTTNPKRKNKKKVERENHLIPTAAEVTSMSKDVATNSVTADPSASLASSAEQGAWLLSGPVVGVLIDSIRQLATKHPNQPVEGLVSMLLPLFEGIVKEVRVPGTRPKPLSLALVSVRLKACGGGQRGGGVSGTMSDLARIYSRIEQDQDEASDKVLTVNELKNRKLIGFITTGKYSMRLGYSHGIGAVSLIEFAKMQIRQIVKLKGGNSCVNSVWYRNVHEQQLRMGNLTWFDK</sequence>
<gene>
    <name evidence="8" type="ORF">CROQUDRAFT_657523</name>
</gene>
<keyword evidence="2" id="KW-0819">tRNA processing</keyword>
<dbReference type="InterPro" id="IPR039182">
    <property type="entry name" value="Pop1"/>
</dbReference>
<comment type="caution">
    <text evidence="8">The sequence shown here is derived from an EMBL/GenBank/DDBJ whole genome shotgun (WGS) entry which is preliminary data.</text>
</comment>
<dbReference type="Pfam" id="PF06978">
    <property type="entry name" value="POP1_N"/>
    <property type="match status" value="2"/>
</dbReference>
<evidence type="ECO:0000256" key="2">
    <source>
        <dbReference type="ARBA" id="ARBA00022694"/>
    </source>
</evidence>
<feature type="domain" description="Pop1 N-terminal" evidence="5">
    <location>
        <begin position="61"/>
        <end position="137"/>
    </location>
</feature>
<protein>
    <submittedName>
        <fullName evidence="8">Uncharacterized protein</fullName>
    </submittedName>
</protein>
<feature type="compositionally biased region" description="Basic and acidic residues" evidence="4">
    <location>
        <begin position="378"/>
        <end position="387"/>
    </location>
</feature>
<dbReference type="EMBL" id="MU167262">
    <property type="protein sequence ID" value="KAG0146361.1"/>
    <property type="molecule type" value="Genomic_DNA"/>
</dbReference>
<evidence type="ECO:0000313" key="8">
    <source>
        <dbReference type="EMBL" id="KAG0146361.1"/>
    </source>
</evidence>
<feature type="compositionally biased region" description="Polar residues" evidence="4">
    <location>
        <begin position="1"/>
        <end position="16"/>
    </location>
</feature>
<evidence type="ECO:0000256" key="4">
    <source>
        <dbReference type="SAM" id="MobiDB-lite"/>
    </source>
</evidence>
<dbReference type="OrthoDB" id="442863at2759"/>
<feature type="region of interest" description="Disordered" evidence="4">
    <location>
        <begin position="1"/>
        <end position="27"/>
    </location>
</feature>
<organism evidence="8 9">
    <name type="scientific">Cronartium quercuum f. sp. fusiforme G11</name>
    <dbReference type="NCBI Taxonomy" id="708437"/>
    <lineage>
        <taxon>Eukaryota</taxon>
        <taxon>Fungi</taxon>
        <taxon>Dikarya</taxon>
        <taxon>Basidiomycota</taxon>
        <taxon>Pucciniomycotina</taxon>
        <taxon>Pucciniomycetes</taxon>
        <taxon>Pucciniales</taxon>
        <taxon>Coleosporiaceae</taxon>
        <taxon>Cronartium</taxon>
    </lineage>
</organism>
<evidence type="ECO:0000256" key="1">
    <source>
        <dbReference type="ARBA" id="ARBA00004123"/>
    </source>
</evidence>
<dbReference type="InterPro" id="IPR009723">
    <property type="entry name" value="Pop1_N"/>
</dbReference>
<reference evidence="8" key="1">
    <citation type="submission" date="2013-11" db="EMBL/GenBank/DDBJ databases">
        <title>Genome sequence of the fusiform rust pathogen reveals effectors for host alternation and coevolution with pine.</title>
        <authorList>
            <consortium name="DOE Joint Genome Institute"/>
            <person name="Smith K."/>
            <person name="Pendleton A."/>
            <person name="Kubisiak T."/>
            <person name="Anderson C."/>
            <person name="Salamov A."/>
            <person name="Aerts A."/>
            <person name="Riley R."/>
            <person name="Clum A."/>
            <person name="Lindquist E."/>
            <person name="Ence D."/>
            <person name="Campbell M."/>
            <person name="Kronenberg Z."/>
            <person name="Feau N."/>
            <person name="Dhillon B."/>
            <person name="Hamelin R."/>
            <person name="Burleigh J."/>
            <person name="Smith J."/>
            <person name="Yandell M."/>
            <person name="Nelson C."/>
            <person name="Grigoriev I."/>
            <person name="Davis J."/>
        </authorList>
    </citation>
    <scope>NUCLEOTIDE SEQUENCE</scope>
    <source>
        <strain evidence="8">G11</strain>
    </source>
</reference>
<feature type="domain" description="POPLD" evidence="6">
    <location>
        <begin position="571"/>
        <end position="662"/>
    </location>
</feature>
<feature type="domain" description="POP1 C-terminal" evidence="7">
    <location>
        <begin position="823"/>
        <end position="906"/>
    </location>
</feature>
<dbReference type="Pfam" id="PF22770">
    <property type="entry name" value="POP1_C"/>
    <property type="match status" value="1"/>
</dbReference>
<dbReference type="GO" id="GO:0001682">
    <property type="term" value="P:tRNA 5'-leader removal"/>
    <property type="evidence" value="ECO:0007669"/>
    <property type="project" value="InterPro"/>
</dbReference>
<dbReference type="AlphaFoldDB" id="A0A9P6TBK3"/>
<dbReference type="PANTHER" id="PTHR22731:SF3">
    <property type="entry name" value="RIBONUCLEASES P_MRP PROTEIN SUBUNIT POP1"/>
    <property type="match status" value="1"/>
</dbReference>